<feature type="compositionally biased region" description="Pro residues" evidence="1">
    <location>
        <begin position="1"/>
        <end position="16"/>
    </location>
</feature>
<evidence type="ECO:0000256" key="1">
    <source>
        <dbReference type="SAM" id="MobiDB-lite"/>
    </source>
</evidence>
<proteinExistence type="predicted"/>
<keyword evidence="2" id="KW-0472">Membrane</keyword>
<keyword evidence="2" id="KW-0812">Transmembrane</keyword>
<gene>
    <name evidence="3" type="ORF">AVDCRST_MAG19-4342</name>
</gene>
<feature type="transmembrane region" description="Helical" evidence="2">
    <location>
        <begin position="41"/>
        <end position="58"/>
    </location>
</feature>
<feature type="region of interest" description="Disordered" evidence="1">
    <location>
        <begin position="1"/>
        <end position="28"/>
    </location>
</feature>
<evidence type="ECO:0000313" key="3">
    <source>
        <dbReference type="EMBL" id="CAA9583750.1"/>
    </source>
</evidence>
<evidence type="ECO:0000256" key="2">
    <source>
        <dbReference type="SAM" id="Phobius"/>
    </source>
</evidence>
<name>A0A6J4VSK0_9BACT</name>
<dbReference type="EMBL" id="CADCWL010000243">
    <property type="protein sequence ID" value="CAA9583750.1"/>
    <property type="molecule type" value="Genomic_DNA"/>
</dbReference>
<organism evidence="3">
    <name type="scientific">uncultured Thermomicrobiales bacterium</name>
    <dbReference type="NCBI Taxonomy" id="1645740"/>
    <lineage>
        <taxon>Bacteria</taxon>
        <taxon>Pseudomonadati</taxon>
        <taxon>Thermomicrobiota</taxon>
        <taxon>Thermomicrobia</taxon>
        <taxon>Thermomicrobiales</taxon>
        <taxon>environmental samples</taxon>
    </lineage>
</organism>
<protein>
    <recommendedName>
        <fullName evidence="4">RNA polymerase alpha subunit C-terminal domain-containing protein</fullName>
    </recommendedName>
</protein>
<dbReference type="AlphaFoldDB" id="A0A6J4VSK0"/>
<feature type="transmembrane region" description="Helical" evidence="2">
    <location>
        <begin position="64"/>
        <end position="90"/>
    </location>
</feature>
<keyword evidence="2" id="KW-1133">Transmembrane helix</keyword>
<sequence length="169" mass="17904">MPPAAPRSPRPTPAARPEPGAWRGAGSGHADPFAVDPIRRSAALVAVAAAALLAPLVVDGGDAAAATLAGGSLGLVGLALGLPVLALSLLEAGWDRLRRRLDPEVDLLDVPPRLARLLRRHGYASIALVERTPDPALLLLPNLDPRALREVRRAIARWRYERWQAAGFP</sequence>
<evidence type="ECO:0008006" key="4">
    <source>
        <dbReference type="Google" id="ProtNLM"/>
    </source>
</evidence>
<accession>A0A6J4VSK0</accession>
<reference evidence="3" key="1">
    <citation type="submission" date="2020-02" db="EMBL/GenBank/DDBJ databases">
        <authorList>
            <person name="Meier V. D."/>
        </authorList>
    </citation>
    <scope>NUCLEOTIDE SEQUENCE</scope>
    <source>
        <strain evidence="3">AVDCRST_MAG19</strain>
    </source>
</reference>